<name>A0A813PAZ4_9BILA</name>
<feature type="transmembrane region" description="Helical" evidence="5">
    <location>
        <begin position="74"/>
        <end position="97"/>
    </location>
</feature>
<dbReference type="OrthoDB" id="361532at2759"/>
<comment type="subcellular location">
    <subcellularLocation>
        <location evidence="1">Membrane</location>
        <topology evidence="1">Multi-pass membrane protein</topology>
    </subcellularLocation>
</comment>
<dbReference type="PANTHER" id="PTHR21676:SF6">
    <property type="entry name" value="PROTEIN STUM"/>
    <property type="match status" value="1"/>
</dbReference>
<evidence type="ECO:0000256" key="3">
    <source>
        <dbReference type="ARBA" id="ARBA00022989"/>
    </source>
</evidence>
<evidence type="ECO:0000256" key="5">
    <source>
        <dbReference type="SAM" id="Phobius"/>
    </source>
</evidence>
<feature type="transmembrane region" description="Helical" evidence="5">
    <location>
        <begin position="109"/>
        <end position="134"/>
    </location>
</feature>
<dbReference type="Proteomes" id="UP000681722">
    <property type="component" value="Unassembled WGS sequence"/>
</dbReference>
<evidence type="ECO:0000313" key="7">
    <source>
        <dbReference type="EMBL" id="CAF3531968.1"/>
    </source>
</evidence>
<evidence type="ECO:0008006" key="9">
    <source>
        <dbReference type="Google" id="ProtNLM"/>
    </source>
</evidence>
<gene>
    <name evidence="6" type="ORF">GPM918_LOCUS900</name>
    <name evidence="7" type="ORF">SRO942_LOCUS900</name>
</gene>
<dbReference type="Pfam" id="PF15795">
    <property type="entry name" value="Spec3"/>
    <property type="match status" value="1"/>
</dbReference>
<keyword evidence="2 5" id="KW-0812">Transmembrane</keyword>
<proteinExistence type="predicted"/>
<sequence length="195" mass="22091">MKDIIDSHHVTSNKYNPQQHIVVEGNHRSLTPEPNKTQRRSHVSVSSNVRSSVSVSKVKHGPFRRACPAMPRQLAFICFILNIILPGTGTLISSFTVFCCGKHEYEKNILAFFYNILAAILQIATIFLIVGWIWSIRWGLIFIQLAESKNPHTQTTPFYVRRQSSVDTPMQPFIGGMMAPRIPPVLEDSNERDAM</sequence>
<dbReference type="InterPro" id="IPR026673">
    <property type="entry name" value="SPEC3/Stum"/>
</dbReference>
<evidence type="ECO:0000256" key="2">
    <source>
        <dbReference type="ARBA" id="ARBA00022692"/>
    </source>
</evidence>
<evidence type="ECO:0000256" key="1">
    <source>
        <dbReference type="ARBA" id="ARBA00004141"/>
    </source>
</evidence>
<dbReference type="PANTHER" id="PTHR21676">
    <property type="entry name" value="PROTEIN STUM"/>
    <property type="match status" value="1"/>
</dbReference>
<dbReference type="EMBL" id="CAJOBC010000076">
    <property type="protein sequence ID" value="CAF3531968.1"/>
    <property type="molecule type" value="Genomic_DNA"/>
</dbReference>
<comment type="caution">
    <text evidence="6">The sequence shown here is derived from an EMBL/GenBank/DDBJ whole genome shotgun (WGS) entry which is preliminary data.</text>
</comment>
<protein>
    <recommendedName>
        <fullName evidence="9">Protein SPEC3</fullName>
    </recommendedName>
</protein>
<dbReference type="AlphaFoldDB" id="A0A813PAZ4"/>
<reference evidence="6" key="1">
    <citation type="submission" date="2021-02" db="EMBL/GenBank/DDBJ databases">
        <authorList>
            <person name="Nowell W R."/>
        </authorList>
    </citation>
    <scope>NUCLEOTIDE SEQUENCE</scope>
</reference>
<organism evidence="6 8">
    <name type="scientific">Didymodactylos carnosus</name>
    <dbReference type="NCBI Taxonomy" id="1234261"/>
    <lineage>
        <taxon>Eukaryota</taxon>
        <taxon>Metazoa</taxon>
        <taxon>Spiralia</taxon>
        <taxon>Gnathifera</taxon>
        <taxon>Rotifera</taxon>
        <taxon>Eurotatoria</taxon>
        <taxon>Bdelloidea</taxon>
        <taxon>Philodinida</taxon>
        <taxon>Philodinidae</taxon>
        <taxon>Didymodactylos</taxon>
    </lineage>
</organism>
<keyword evidence="3 5" id="KW-1133">Transmembrane helix</keyword>
<keyword evidence="4 5" id="KW-0472">Membrane</keyword>
<accession>A0A813PAZ4</accession>
<dbReference type="Proteomes" id="UP000663829">
    <property type="component" value="Unassembled WGS sequence"/>
</dbReference>
<dbReference type="GO" id="GO:0016020">
    <property type="term" value="C:membrane"/>
    <property type="evidence" value="ECO:0007669"/>
    <property type="project" value="UniProtKB-SubCell"/>
</dbReference>
<evidence type="ECO:0000313" key="8">
    <source>
        <dbReference type="Proteomes" id="UP000663829"/>
    </source>
</evidence>
<keyword evidence="8" id="KW-1185">Reference proteome</keyword>
<dbReference type="EMBL" id="CAJNOQ010000076">
    <property type="protein sequence ID" value="CAF0752191.1"/>
    <property type="molecule type" value="Genomic_DNA"/>
</dbReference>
<evidence type="ECO:0000256" key="4">
    <source>
        <dbReference type="ARBA" id="ARBA00023136"/>
    </source>
</evidence>
<evidence type="ECO:0000313" key="6">
    <source>
        <dbReference type="EMBL" id="CAF0752191.1"/>
    </source>
</evidence>